<protein>
    <submittedName>
        <fullName evidence="2">Uncharacterized protein</fullName>
    </submittedName>
</protein>
<reference evidence="2" key="1">
    <citation type="submission" date="2022-11" db="UniProtKB">
        <authorList>
            <consortium name="WormBaseParasite"/>
        </authorList>
    </citation>
    <scope>IDENTIFICATION</scope>
</reference>
<evidence type="ECO:0000313" key="1">
    <source>
        <dbReference type="Proteomes" id="UP000887574"/>
    </source>
</evidence>
<name>A0A915EMB3_9BILA</name>
<organism evidence="1 2">
    <name type="scientific">Ditylenchus dipsaci</name>
    <dbReference type="NCBI Taxonomy" id="166011"/>
    <lineage>
        <taxon>Eukaryota</taxon>
        <taxon>Metazoa</taxon>
        <taxon>Ecdysozoa</taxon>
        <taxon>Nematoda</taxon>
        <taxon>Chromadorea</taxon>
        <taxon>Rhabditida</taxon>
        <taxon>Tylenchina</taxon>
        <taxon>Tylenchomorpha</taxon>
        <taxon>Sphaerularioidea</taxon>
        <taxon>Anguinidae</taxon>
        <taxon>Anguininae</taxon>
        <taxon>Ditylenchus</taxon>
    </lineage>
</organism>
<keyword evidence="1" id="KW-1185">Reference proteome</keyword>
<dbReference type="Proteomes" id="UP000887574">
    <property type="component" value="Unplaced"/>
</dbReference>
<dbReference type="AlphaFoldDB" id="A0A915EMB3"/>
<dbReference type="WBParaSite" id="jg7793">
    <property type="protein sequence ID" value="jg7793"/>
    <property type="gene ID" value="jg7793"/>
</dbReference>
<evidence type="ECO:0000313" key="2">
    <source>
        <dbReference type="WBParaSite" id="jg7793"/>
    </source>
</evidence>
<accession>A0A915EMB3</accession>
<proteinExistence type="predicted"/>
<sequence>MLSTDSVHIITHMAMGAVEFILTGIVNLCDVRNSQLVTDQMLFVYINLCPKNSRSWLHAKRNERFTPSL</sequence>